<dbReference type="PROSITE" id="PS51257">
    <property type="entry name" value="PROKAR_LIPOPROTEIN"/>
    <property type="match status" value="1"/>
</dbReference>
<sequence>MSHVLRATALCAVLLVSGCAGSEGQSHAGHAQKKASPAAEKSGAKSGTDSGGPASLTKIADAIGCKANVVTDAEELRQAACKAGKSQYTVVTFATDKGKRTWLSESKDYGGTYLVGYRWSVTAPSEDSLKPLRVKLGGTIETGTFHGGMEHGGTEDKGTEDKGTEHDGMDMGSGKGQAKHAQHR</sequence>
<feature type="region of interest" description="Disordered" evidence="1">
    <location>
        <begin position="26"/>
        <end position="52"/>
    </location>
</feature>
<feature type="chain" id="PRO_5047385427" description="Lipoprotein" evidence="2">
    <location>
        <begin position="23"/>
        <end position="184"/>
    </location>
</feature>
<dbReference type="EMBL" id="JBJDQH010000004">
    <property type="protein sequence ID" value="MFK4265982.1"/>
    <property type="molecule type" value="Genomic_DNA"/>
</dbReference>
<comment type="caution">
    <text evidence="3">The sequence shown here is derived from an EMBL/GenBank/DDBJ whole genome shotgun (WGS) entry which is preliminary data.</text>
</comment>
<feature type="signal peptide" evidence="2">
    <location>
        <begin position="1"/>
        <end position="22"/>
    </location>
</feature>
<accession>A0ABW8LJ93</accession>
<evidence type="ECO:0000313" key="3">
    <source>
        <dbReference type="EMBL" id="MFK4265982.1"/>
    </source>
</evidence>
<organism evidence="3 4">
    <name type="scientific">Streptomyces milbemycinicus</name>
    <dbReference type="NCBI Taxonomy" id="476552"/>
    <lineage>
        <taxon>Bacteria</taxon>
        <taxon>Bacillati</taxon>
        <taxon>Actinomycetota</taxon>
        <taxon>Actinomycetes</taxon>
        <taxon>Kitasatosporales</taxon>
        <taxon>Streptomycetaceae</taxon>
        <taxon>Streptomyces</taxon>
    </lineage>
</organism>
<dbReference type="Proteomes" id="UP001620295">
    <property type="component" value="Unassembled WGS sequence"/>
</dbReference>
<evidence type="ECO:0000313" key="4">
    <source>
        <dbReference type="Proteomes" id="UP001620295"/>
    </source>
</evidence>
<keyword evidence="2" id="KW-0732">Signal</keyword>
<proteinExistence type="predicted"/>
<reference evidence="3 4" key="1">
    <citation type="submission" date="2024-11" db="EMBL/GenBank/DDBJ databases">
        <title>The Natural Products Discovery Center: Release of the First 8490 Sequenced Strains for Exploring Actinobacteria Biosynthetic Diversity.</title>
        <authorList>
            <person name="Kalkreuter E."/>
            <person name="Kautsar S.A."/>
            <person name="Yang D."/>
            <person name="Bader C.D."/>
            <person name="Teijaro C.N."/>
            <person name="Fluegel L."/>
            <person name="Davis C.M."/>
            <person name="Simpson J.R."/>
            <person name="Lauterbach L."/>
            <person name="Steele A.D."/>
            <person name="Gui C."/>
            <person name="Meng S."/>
            <person name="Li G."/>
            <person name="Viehrig K."/>
            <person name="Ye F."/>
            <person name="Su P."/>
            <person name="Kiefer A.F."/>
            <person name="Nichols A."/>
            <person name="Cepeda A.J."/>
            <person name="Yan W."/>
            <person name="Fan B."/>
            <person name="Jiang Y."/>
            <person name="Adhikari A."/>
            <person name="Zheng C.-J."/>
            <person name="Schuster L."/>
            <person name="Cowan T.M."/>
            <person name="Smanski M.J."/>
            <person name="Chevrette M.G."/>
            <person name="De Carvalho L.P.S."/>
            <person name="Shen B."/>
        </authorList>
    </citation>
    <scope>NUCLEOTIDE SEQUENCE [LARGE SCALE GENOMIC DNA]</scope>
    <source>
        <strain evidence="3 4">NPDC020863</strain>
    </source>
</reference>
<protein>
    <recommendedName>
        <fullName evidence="5">Lipoprotein</fullName>
    </recommendedName>
</protein>
<evidence type="ECO:0008006" key="5">
    <source>
        <dbReference type="Google" id="ProtNLM"/>
    </source>
</evidence>
<evidence type="ECO:0000256" key="2">
    <source>
        <dbReference type="SAM" id="SignalP"/>
    </source>
</evidence>
<gene>
    <name evidence="3" type="ORF">ACI2L5_13695</name>
</gene>
<feature type="compositionally biased region" description="Basic and acidic residues" evidence="1">
    <location>
        <begin position="148"/>
        <end position="169"/>
    </location>
</feature>
<name>A0ABW8LJ93_9ACTN</name>
<feature type="region of interest" description="Disordered" evidence="1">
    <location>
        <begin position="143"/>
        <end position="184"/>
    </location>
</feature>
<evidence type="ECO:0000256" key="1">
    <source>
        <dbReference type="SAM" id="MobiDB-lite"/>
    </source>
</evidence>
<keyword evidence="4" id="KW-1185">Reference proteome</keyword>
<dbReference type="RefSeq" id="WP_404746305.1">
    <property type="nucleotide sequence ID" value="NZ_JBJDQH010000004.1"/>
</dbReference>